<evidence type="ECO:0000256" key="8">
    <source>
        <dbReference type="ARBA" id="ARBA00022737"/>
    </source>
</evidence>
<dbReference type="PROSITE" id="PS50012">
    <property type="entry name" value="RCC1_3"/>
    <property type="match status" value="1"/>
</dbReference>
<feature type="region of interest" description="Disordered" evidence="15">
    <location>
        <begin position="2438"/>
        <end position="2458"/>
    </location>
</feature>
<feature type="region of interest" description="Disordered" evidence="15">
    <location>
        <begin position="3509"/>
        <end position="3537"/>
    </location>
</feature>
<comment type="subcellular location">
    <subcellularLocation>
        <location evidence="2">Cell projection</location>
        <location evidence="2">Axon</location>
    </subcellularLocation>
</comment>
<reference evidence="18" key="1">
    <citation type="submission" date="2020-04" db="EMBL/GenBank/DDBJ databases">
        <authorList>
            <person name="Neveu A P."/>
        </authorList>
    </citation>
    <scope>NUCLEOTIDE SEQUENCE</scope>
    <source>
        <tissue evidence="18">Whole embryo</tissue>
    </source>
</reference>
<gene>
    <name evidence="18" type="primary">Mycbp2</name>
</gene>
<dbReference type="GO" id="GO:0007411">
    <property type="term" value="P:axon guidance"/>
    <property type="evidence" value="ECO:0007669"/>
    <property type="project" value="TreeGrafter"/>
</dbReference>
<dbReference type="GO" id="GO:0061630">
    <property type="term" value="F:ubiquitin protein ligase activity"/>
    <property type="evidence" value="ECO:0007669"/>
    <property type="project" value="UniProtKB-EC"/>
</dbReference>
<evidence type="ECO:0000313" key="18">
    <source>
        <dbReference type="EMBL" id="CAB3264102.1"/>
    </source>
</evidence>
<dbReference type="GO" id="GO:0005886">
    <property type="term" value="C:plasma membrane"/>
    <property type="evidence" value="ECO:0007669"/>
    <property type="project" value="TreeGrafter"/>
</dbReference>
<keyword evidence="8" id="KW-0677">Repeat</keyword>
<dbReference type="Gene3D" id="3.30.40.10">
    <property type="entry name" value="Zinc/RING finger domain, C3HC4 (zinc finger)"/>
    <property type="match status" value="1"/>
</dbReference>
<dbReference type="PROSITE" id="PS50089">
    <property type="entry name" value="ZF_RING_2"/>
    <property type="match status" value="1"/>
</dbReference>
<evidence type="ECO:0000256" key="11">
    <source>
        <dbReference type="ARBA" id="ARBA00022833"/>
    </source>
</evidence>
<feature type="compositionally biased region" description="Basic and acidic residues" evidence="15">
    <location>
        <begin position="22"/>
        <end position="43"/>
    </location>
</feature>
<dbReference type="InterPro" id="IPR004939">
    <property type="entry name" value="APC_su10/DOC_dom"/>
</dbReference>
<evidence type="ECO:0000256" key="15">
    <source>
        <dbReference type="SAM" id="MobiDB-lite"/>
    </source>
</evidence>
<organism evidence="18">
    <name type="scientific">Phallusia mammillata</name>
    <dbReference type="NCBI Taxonomy" id="59560"/>
    <lineage>
        <taxon>Eukaryota</taxon>
        <taxon>Metazoa</taxon>
        <taxon>Chordata</taxon>
        <taxon>Tunicata</taxon>
        <taxon>Ascidiacea</taxon>
        <taxon>Phlebobranchia</taxon>
        <taxon>Ascidiidae</taxon>
        <taxon>Phallusia</taxon>
    </lineage>
</organism>
<feature type="compositionally biased region" description="Basic residues" evidence="15">
    <location>
        <begin position="2899"/>
        <end position="2912"/>
    </location>
</feature>
<evidence type="ECO:0000256" key="14">
    <source>
        <dbReference type="PROSITE-ProRule" id="PRU00235"/>
    </source>
</evidence>
<dbReference type="PROSITE" id="PS00626">
    <property type="entry name" value="RCC1_2"/>
    <property type="match status" value="1"/>
</dbReference>
<dbReference type="CDD" id="cd16463">
    <property type="entry name" value="RING-H2_PHR"/>
    <property type="match status" value="1"/>
</dbReference>
<proteinExistence type="evidence at transcript level"/>
<dbReference type="Gene3D" id="2.130.10.30">
    <property type="entry name" value="Regulator of chromosome condensation 1/beta-lactamase-inhibitor protein II"/>
    <property type="match status" value="2"/>
</dbReference>
<dbReference type="InterPro" id="IPR009091">
    <property type="entry name" value="RCC1/BLIP-II"/>
</dbReference>
<evidence type="ECO:0000259" key="16">
    <source>
        <dbReference type="PROSITE" id="PS50089"/>
    </source>
</evidence>
<dbReference type="SUPFAM" id="SSF49785">
    <property type="entry name" value="Galactose-binding domain-like"/>
    <property type="match status" value="1"/>
</dbReference>
<evidence type="ECO:0000256" key="12">
    <source>
        <dbReference type="ARBA" id="ARBA00023273"/>
    </source>
</evidence>
<comment type="catalytic activity">
    <reaction evidence="1">
        <text>[E2 ubiquitin-conjugating enzyme]-S-ubiquitinyl-L-cysteine + [acceptor protein]-L-threonine = [E2 ubiquitin-conjugating enzyme]-L-cysteine + [acceptor protein]-3-O-ubiquitinyl-L-threonine.</text>
        <dbReference type="EC" id="2.3.2.33"/>
    </reaction>
</comment>
<dbReference type="PROSITE" id="PS51284">
    <property type="entry name" value="DOC"/>
    <property type="match status" value="1"/>
</dbReference>
<evidence type="ECO:0000256" key="13">
    <source>
        <dbReference type="PROSITE-ProRule" id="PRU00175"/>
    </source>
</evidence>
<feature type="region of interest" description="Disordered" evidence="15">
    <location>
        <begin position="4153"/>
        <end position="4176"/>
    </location>
</feature>
<name>A0A6F9DKY3_9ASCI</name>
<comment type="pathway">
    <text evidence="3">Protein modification; protein ubiquitination.</text>
</comment>
<evidence type="ECO:0000256" key="3">
    <source>
        <dbReference type="ARBA" id="ARBA00004906"/>
    </source>
</evidence>
<sequence length="4755" mass="523679">MAALVEEAGSLEKKFFDLVVHPKEQNEEIKPPTGPDKKVPNQDKKHRPLHRSKPVWAKKFPTPKKEEPTVPLETLVVVSRPLHIQLTPNPSASVLQCRVESEVKDSERSALNLKQLLKENLNTTDVVVSEKKDETEKVVSVPQVIELGLAGVFELIRETVSEHKTLCCKALTALLNMLQGQKLEGMKNEPDQVLENLFQILLELSRLPPDGAAEEESLDDLSKTSLPGIGPLADYADVSCSIPSLASSCLLSLVFAWGNTGKILAVVTSFIADCSNQKSPLFIKIPLSFVELQQMVTAAVLKKDHLPLPYKVGINKSAVLETWSIEIEESDVHLLSVQCDSCYLYCLLLDGQLLKIGTGYNATVEGRIYKRRSVFDLEGCSKSSSNDPSQLFYADRTLYLLTSHQSLYSINCNTLKEKFICSLPVLSGIWYSDNQSLCCMTKSGQEDAYKLNSYSLDSGKTVMKQSSLKIQPTQKHLLTFGNSLGFSPFVENSSDNDDIVQICVGKDFSISRNSSGSVFYAGKSELLGLGKTRSRRAVVPEPLPLSSGAKISHISVAPDGGHAILITDAGVTFFVGTSRRGEDGEPVKSRRPPQPQKPKLMKSMFGKYVVTGCCNAWTSALVTKDGKLYLFGKDSTQADSKTGLVSSLHNVHVKDVGLGKAHVVVLSNDGRIWTAGVNNKGQCGRQEGTIPMAQRLAEVEQERDVSMPDDKSMDEVHVGGGDVVGDGPNAPICSPDKHKWRKDVCMVCAVCCECTGYGPGCVNSSLSGRYPATPCGCGAGPSGCAKCGCCKTCAGEADINQEGKRKEKWGYQQDMGIASGVEQPSLFLHKLASFYRQKKKHKPAPSARDANKGLSAQIGPETLTEASKMALLPIQQIRIDKNYAKPIQIACGAHHTLVLLEDGKVCGFGQNTHGHLGLGDKLNRNSMTHIPIPEKIQQVAVGSHHSLFLSTTGVVYGCGCNDKNQLGDKTPLLDGSTDILTPTKILEFQLSDKGNPPRASWISASHTTTFIEYEEVLLSFAQLQTSHIFADTSFVGISYRPVEQSSSKKVQENLLLIDKHSGGCRLLDNKDHMNLCEGELACVDPSHNIIWRVNSDDLSVRSYSLSGSEHKKSKLLPTLLPELAISLQPGSLVTRTQAGLNLLACIDTLVTRCPTGMMMQTSEEQGPENVKSQKKKTKEPHTADEYNAVNRFKSHGGGWGYSVHSTEAIRFMCDTDVLLGGIGVFGGRGEYSVIVSLYEEVGELDLQGDGELLVETDRTPYECGFREKFHALFDEPALISAGQWYTITAKISGPSSDCGSHGKESVTTSDDIKFSFRRSKRSNNGTDVSSGQIPELLYTLPTVLTPVESAPVVQPSNVLPIQQVSKEFFMNFNETVFDTLPYILEWSRTSLFMDVSKKSSRYEEQTDKVVTTLEQTASKVIKNLSYVFTSCLRLLRVAITQSLSSSGRELDFGSTNLTTQFISLIEAILTDGELDAALEDSRLMPLSDQELVVTSAVTMVTECHRIMLECMEMLHPSPPQKWNYLYQALENYNTSSGEKRPRASRLLVAVLDALCQPSINLVQCLPLFPRTFSNLESIASAAQSPCIDPDLPGPAQTPVLTSAAGFYEVANLLVEIACSPARILVHLEKDNQLQLSHTADNHAFFSSFLLDPVQALVKSACTFLITLTSDLAYKACDNAKNLQDEKNKSRQFIHQAQRFEKAAYERSWNTGNGSPDALSFSVDSDGINIVGFGVFGGGKEKHKYELELLEQIVSGGDKGQVRWETMDIVKGSYSAQDCGADHVTNIKLSKPVPILKNQIYAVCLHNFGERTFCGEQGQALVKGDDGTTFFFSHCSQCSNGSSVSRGQFPVVLYQRAQDDDLPTSPSDKWIGTATTPAKATLTYQRHALNILALVTEATVEVLNSVSCVDDNDLMVDGKDMEQIIDEKGDRKKEETSVFGKSEMLVDRIRDCARNVLSSELVSYLLPQLFSDIGVLVKRNANCAVEVMDLIRDLLPPLINVQQLAQFDNNAQVEKAKTYTVTVESSHPYKLASVSQNKVSFPESVKWMVVQFSHKCQTAQREDFLQLYLVDPVQNSLTNMSEGTTTKVSSMKSCHAILQKMYQDKNWPQKALLLPGHEMIFSLETASDYTNSKDQKPALFYGFHCTVTGYEDMSFSNKSEELVNKLVNTAGLCAVNLMTVHDQLWNDNGESNISASLDDKIEHLKVIESSAAVTLEQHSSLFLPGLHLNNFPGASEALTGNLPINDGSKEKKFLLDFVTATPDTSGGRLARWLQPDSYVDPKHCILQLNLKTLFHTLPTSVTIITRDQYGNAVHVPTLKVELSAKPQPSSHYLPSDVAANYDISPSEPSPTFDAQYEPTKHRDSRYHSISMMRAYKKYSFEELRLAYPLKRTLKTENILVASVGNGIYRATWIPTCATTYALQVTLDQQLRGPRQIVEVSEAPQGSTERPQHSGATKTLQKSTGRFLKFATKNSRGLRIRSDPTLQSPQSGLLEFGDIIEYVDETRNSDGNWVKLSEASTAKFCKQARYPEAWCISYHKHNGRTFLVPVDVADKPMYQVDRSNEPPSGEQSLALLPTPIQEAPSSSKFIKSPFASSGSASGRSPVFSSPFAIKPPVKDDIEWVEKVPGSYALVKCGSSGHNVRYKPSLKATPVGKLAPGSCFTAVRVLKNKSGTWLAVHESDATKFCEESYDSRFAWTLAVSHDGTLYIQSTEGAQILPKLLNKISPTVNMNSLITQEKPIEEASAAIRGALLAKMTNPFNNAPPGGQDSEVVDLLVAAPSAVPEKSGKIKVDKKLVKNLVTNEVNVAIEKVKGHSRSSSDSTISFKNSTPVPQLPAGKHRESSPRGRSRNHPQSRISSTSRSHSSPSSRRTPRTSNSLLASSSSSKISRQNGDDAGKHVSAHKASKTSRKKSKDVDEYVTGNLLKYTSPKKKQSDKKISGLSEILPPANKVIRGGNKKQIESLLDSAKLAEPSKAVMSCNADDIPFIDDVVDVEGNILSPTKVNGEILPPEPAVPAKVVQSKPTIPTSSFASPKNVNEDKKHFIKETSRKKIVEEKTPKKSMPTTALSPLVAESSRSVFAAFLWHEGIAHDAMACASYLKFNQTHRCHIMEYINQGFLSKDENTADHTESDEWKECRPPDTLVYLALFWDKLSDTVTKIAVRNQNLPPPTPVNHNLNSSKMQQSVVKPAKRQSPEVVANDANDPEMMIKVPPLKRKAYQRHYFPQLAQARMNAQQLFLPHHPPQPGELAVDHFKDTMCDLCDNVHPYPVTYHMKQAHPGCSKYAGGLGYNSSGHYCGGWAGECGDGGIGGSTWYLLCVDCRGKYMASKTNASGSSKKDDVKNVGDWKKQFHRVLTQPANAHQIMKSNSMFLLDLVSSSNGSTQCIDIAKQTSTEPQEKWREETVTSKDLSWDNIDLLPLSKFSHCPFPAVPCSYLLNIGEAKQNPQSNQQHVNKLRSSAEYRNRSLSSQVTPSSGHFKGILQRLSITPEATPLKSETKNFYRRSRLLRSVSTGSQPSDQKAKHNNNEDLSTGTGSHLLHHPSPSMLKLMKLCENNNIASEVVSHSSILAFVTQRHDLKSLHLTLQMTLRRAALRVYVLQALTWLLRTVCTENCIHDILWYFVCALAETDMTENKNETQTTDVGGSESTDEDIEETKALCQHPVKHMALAGLDSMKPLVEAFHGFLQTVADMMMHLPANSPVQLMAIRCWSLRVLPSDHHFLHESQVFSHISQILSKVDLKDNNGDVTPMKKKLVKIKPKSSSYVPVASVDDGGVVEPKVVSSQDLTSKVHIKTSSHSAIASSLTDGSTETFWESGDEDKNKPKSITVDLLNDKDGHKKKDGGLLIEDIYVHVDNTRDVQKKVMSVSFWSMSEEDDWKKIVVKELNVQFAGWVQFSVPADASKFKIELRGPDNGLRVRQIKVLGYNQVEGPKLMSQLSAKLLQSQTCEAELLKVFKLLTAEVFGQLLSEETSSTATNSASTPTSGELPADVVKPLKDDVLIPSTSATPASPRDVDPNLREHMVGILFSRSKLTTLQKKVFEHTVQAIHNETSHIRKTWEFSIDTTVSVALAPRTIDMDSYCFELLSMILALTGSDVGRHYVAQQSVLIEDMISLLHTGSPRIQRQVTLLLRRILSEVTPARLASILEARVPTQDKLTESMSGTSSSSSLSDSPEKSESRISILDPLLTCISKSLSVQVKRAAPVEHQGNGDGGSAVPPKPGKRTQSITMDSIFTQRPVVDGAMWWLHGTMKDKTIVEAIMKLLLDMAENQISPQWCSATKCAVSESLLALTRLSDAEREADTCLNNPTLWRALAALCVLNHDHVEKLSSAKSAHNKNKLTCENHDDGATPAIIQCNECGNLCSECDRYLHLHRRTRSHQRQIFKEEEEAIRVDLHEGCGRIKLFWFKALADSNTLKAMVEFKGRSTGQMQLVATDACRFCGNACDNTQLVLSNVCSDKSCQKYATAVCAKTHPCGHLCGGVKDEETCLLCLYSSCNPGLNQDADDMCMVCFTDALSAAPAIQLKCGHIFHHHCCQTQLQKQWAGPRITFGFLLCSICKNEISHPALESVLKPLRELMQEVKRKALQRLEYEGLKECESITTVGGKFYKDPTGFALNKYAYYMCCNCNKAYYGGEVRCDAEADGNLFDPKELICGACSDVSCAQICPKHGTDFLEYKCRYCCSVAVYFCFGTTHFCQPCHDDFQRITGLPKNELPHCPAGHKARQLEGKECPLHVQHPPTGEEFALGCGVCRNAHTF</sequence>
<dbReference type="PANTHER" id="PTHR45943:SF1">
    <property type="entry name" value="E3 UBIQUITIN-PROTEIN LIGASE MYCBP2"/>
    <property type="match status" value="1"/>
</dbReference>
<dbReference type="SMART" id="SM00184">
    <property type="entry name" value="RING"/>
    <property type="match status" value="1"/>
</dbReference>
<feature type="compositionally biased region" description="Low complexity" evidence="15">
    <location>
        <begin position="4157"/>
        <end position="4170"/>
    </location>
</feature>
<evidence type="ECO:0000256" key="1">
    <source>
        <dbReference type="ARBA" id="ARBA00000333"/>
    </source>
</evidence>
<feature type="compositionally biased region" description="Basic residues" evidence="15">
    <location>
        <begin position="44"/>
        <end position="53"/>
    </location>
</feature>
<dbReference type="EC" id="2.3.2.33" evidence="5"/>
<feature type="region of interest" description="Disordered" evidence="15">
    <location>
        <begin position="2811"/>
        <end position="2915"/>
    </location>
</feature>
<dbReference type="InterPro" id="IPR001841">
    <property type="entry name" value="Znf_RING"/>
</dbReference>
<evidence type="ECO:0000256" key="2">
    <source>
        <dbReference type="ARBA" id="ARBA00004489"/>
    </source>
</evidence>
<feature type="compositionally biased region" description="Polar residues" evidence="15">
    <location>
        <begin position="2442"/>
        <end position="2458"/>
    </location>
</feature>
<evidence type="ECO:0000256" key="5">
    <source>
        <dbReference type="ARBA" id="ARBA00012249"/>
    </source>
</evidence>
<dbReference type="SUPFAM" id="SSF50985">
    <property type="entry name" value="RCC1/BLIP-II"/>
    <property type="match status" value="1"/>
</dbReference>
<evidence type="ECO:0000256" key="10">
    <source>
        <dbReference type="ARBA" id="ARBA00022786"/>
    </source>
</evidence>
<evidence type="ECO:0000256" key="6">
    <source>
        <dbReference type="ARBA" id="ARBA00022679"/>
    </source>
</evidence>
<dbReference type="InterPro" id="IPR008979">
    <property type="entry name" value="Galactose-bd-like_sf"/>
</dbReference>
<keyword evidence="6" id="KW-0808">Transferase</keyword>
<dbReference type="Pfam" id="PF08005">
    <property type="entry name" value="PHR"/>
    <property type="match status" value="2"/>
</dbReference>
<dbReference type="InterPro" id="IPR038648">
    <property type="entry name" value="PHR_sf"/>
</dbReference>
<feature type="compositionally biased region" description="Low complexity" evidence="15">
    <location>
        <begin position="2853"/>
        <end position="2888"/>
    </location>
</feature>
<feature type="domain" description="DOC" evidence="17">
    <location>
        <begin position="3761"/>
        <end position="3948"/>
    </location>
</feature>
<protein>
    <recommendedName>
        <fullName evidence="5">RCR-type E3 ubiquitin transferase</fullName>
        <ecNumber evidence="5">2.3.2.33</ecNumber>
    </recommendedName>
</protein>
<feature type="region of interest" description="Disordered" evidence="15">
    <location>
        <begin position="22"/>
        <end position="54"/>
    </location>
</feature>
<dbReference type="InterPro" id="IPR013083">
    <property type="entry name" value="Znf_RING/FYVE/PHD"/>
</dbReference>
<comment type="similarity">
    <text evidence="4">Belongs to the RING-Cys relay (RCR) family.</text>
</comment>
<dbReference type="Gene3D" id="2.60.120.820">
    <property type="entry name" value="PHR domain"/>
    <property type="match status" value="2"/>
</dbReference>
<dbReference type="GO" id="GO:0005634">
    <property type="term" value="C:nucleus"/>
    <property type="evidence" value="ECO:0007669"/>
    <property type="project" value="TreeGrafter"/>
</dbReference>
<evidence type="ECO:0000259" key="17">
    <source>
        <dbReference type="PROSITE" id="PS51284"/>
    </source>
</evidence>
<feature type="region of interest" description="Disordered" evidence="15">
    <location>
        <begin position="4200"/>
        <end position="4224"/>
    </location>
</feature>
<feature type="compositionally biased region" description="Polar residues" evidence="15">
    <location>
        <begin position="2816"/>
        <end position="2831"/>
    </location>
</feature>
<evidence type="ECO:0000256" key="4">
    <source>
        <dbReference type="ARBA" id="ARBA00005415"/>
    </source>
</evidence>
<dbReference type="GO" id="GO:0030424">
    <property type="term" value="C:axon"/>
    <property type="evidence" value="ECO:0007669"/>
    <property type="project" value="UniProtKB-SubCell"/>
</dbReference>
<keyword evidence="7" id="KW-0479">Metal-binding</keyword>
<dbReference type="SMART" id="SM01337">
    <property type="entry name" value="APC10"/>
    <property type="match status" value="1"/>
</dbReference>
<dbReference type="Pfam" id="PF00415">
    <property type="entry name" value="RCC1"/>
    <property type="match status" value="1"/>
</dbReference>
<dbReference type="GO" id="GO:0008582">
    <property type="term" value="P:regulation of synaptic assembly at neuromuscular junction"/>
    <property type="evidence" value="ECO:0007669"/>
    <property type="project" value="TreeGrafter"/>
</dbReference>
<keyword evidence="11" id="KW-0862">Zinc</keyword>
<dbReference type="Gene3D" id="2.60.120.260">
    <property type="entry name" value="Galactose-binding domain-like"/>
    <property type="match status" value="1"/>
</dbReference>
<evidence type="ECO:0000256" key="9">
    <source>
        <dbReference type="ARBA" id="ARBA00022771"/>
    </source>
</evidence>
<feature type="repeat" description="RCC1" evidence="14">
    <location>
        <begin position="903"/>
        <end position="952"/>
    </location>
</feature>
<feature type="compositionally biased region" description="Polar residues" evidence="15">
    <location>
        <begin position="3509"/>
        <end position="3518"/>
    </location>
</feature>
<dbReference type="UniPathway" id="UPA00143"/>
<keyword evidence="10" id="KW-0833">Ubl conjugation pathway</keyword>
<keyword evidence="12" id="KW-0966">Cell projection</keyword>
<feature type="region of interest" description="Disordered" evidence="15">
    <location>
        <begin position="1161"/>
        <end position="1181"/>
    </location>
</feature>
<evidence type="ECO:0000256" key="7">
    <source>
        <dbReference type="ARBA" id="ARBA00022723"/>
    </source>
</evidence>
<dbReference type="InterPro" id="IPR012983">
    <property type="entry name" value="PHR"/>
</dbReference>
<dbReference type="GO" id="GO:0008270">
    <property type="term" value="F:zinc ion binding"/>
    <property type="evidence" value="ECO:0007669"/>
    <property type="project" value="UniProtKB-KW"/>
</dbReference>
<dbReference type="EMBL" id="LR788240">
    <property type="protein sequence ID" value="CAB3264102.1"/>
    <property type="molecule type" value="mRNA"/>
</dbReference>
<dbReference type="CDD" id="cd19799">
    <property type="entry name" value="Bbox2_MYCBP2"/>
    <property type="match status" value="1"/>
</dbReference>
<dbReference type="GO" id="GO:0016567">
    <property type="term" value="P:protein ubiquitination"/>
    <property type="evidence" value="ECO:0007669"/>
    <property type="project" value="UniProtKB-UniPathway"/>
</dbReference>
<dbReference type="FunFam" id="3.30.40.10:FF:000078">
    <property type="entry name" value="E3 ubiquitin-protein ligase MYCBP2 isoform X1"/>
    <property type="match status" value="1"/>
</dbReference>
<feature type="region of interest" description="Disordered" evidence="15">
    <location>
        <begin position="580"/>
        <end position="599"/>
    </location>
</feature>
<dbReference type="PANTHER" id="PTHR45943">
    <property type="entry name" value="E3 UBIQUITIN-PROTEIN LIGASE MYCBP2"/>
    <property type="match status" value="1"/>
</dbReference>
<feature type="domain" description="RING-type" evidence="16">
    <location>
        <begin position="4506"/>
        <end position="4557"/>
    </location>
</feature>
<dbReference type="InterPro" id="IPR000408">
    <property type="entry name" value="Reg_chr_condens"/>
</dbReference>
<dbReference type="Gene3D" id="1.10.10.2360">
    <property type="match status" value="1"/>
</dbReference>
<accession>A0A6F9DKY3</accession>
<keyword evidence="9 13" id="KW-0863">Zinc-finger</keyword>